<reference evidence="3" key="2">
    <citation type="submission" date="2022-10" db="EMBL/GenBank/DDBJ databases">
        <authorList>
            <consortium name="ENA_rothamsted_submissions"/>
            <consortium name="culmorum"/>
            <person name="King R."/>
        </authorList>
    </citation>
    <scope>NUCLEOTIDE SEQUENCE</scope>
</reference>
<accession>A0A9N9WWY9</accession>
<dbReference type="AlphaFoldDB" id="A0A9N9WWY9"/>
<dbReference type="SUPFAM" id="SSF81296">
    <property type="entry name" value="E set domains"/>
    <property type="match status" value="1"/>
</dbReference>
<dbReference type="OrthoDB" id="6489092at2759"/>
<dbReference type="Proteomes" id="UP001153620">
    <property type="component" value="Chromosome 3"/>
</dbReference>
<sequence length="157" mass="17142">MFKLITILAVLPAIAFSASPMSTCLRTSHPLPTAVFFGGRVSPCLAEPCSVFRSVGSGTTYIDFTPNRQITALRPELRARVIGLNIQHPLPQDMQDNPFNYIIGSTNPIAANTPVTFNLTVPVEPDTPLVSSTNIFTLFDQNNQVIFCYEIATVVRA</sequence>
<organism evidence="3 4">
    <name type="scientific">Chironomus riparius</name>
    <dbReference type="NCBI Taxonomy" id="315576"/>
    <lineage>
        <taxon>Eukaryota</taxon>
        <taxon>Metazoa</taxon>
        <taxon>Ecdysozoa</taxon>
        <taxon>Arthropoda</taxon>
        <taxon>Hexapoda</taxon>
        <taxon>Insecta</taxon>
        <taxon>Pterygota</taxon>
        <taxon>Neoptera</taxon>
        <taxon>Endopterygota</taxon>
        <taxon>Diptera</taxon>
        <taxon>Nematocera</taxon>
        <taxon>Chironomoidea</taxon>
        <taxon>Chironomidae</taxon>
        <taxon>Chironominae</taxon>
        <taxon>Chironomus</taxon>
    </lineage>
</organism>
<reference evidence="3" key="1">
    <citation type="submission" date="2022-01" db="EMBL/GenBank/DDBJ databases">
        <authorList>
            <person name="King R."/>
        </authorList>
    </citation>
    <scope>NUCLEOTIDE SEQUENCE</scope>
</reference>
<name>A0A9N9WWY9_9DIPT</name>
<feature type="signal peptide" evidence="1">
    <location>
        <begin position="1"/>
        <end position="17"/>
    </location>
</feature>
<feature type="domain" description="MD-2-related lipid-recognition" evidence="2">
    <location>
        <begin position="47"/>
        <end position="152"/>
    </location>
</feature>
<dbReference type="InterPro" id="IPR014756">
    <property type="entry name" value="Ig_E-set"/>
</dbReference>
<evidence type="ECO:0000256" key="1">
    <source>
        <dbReference type="SAM" id="SignalP"/>
    </source>
</evidence>
<evidence type="ECO:0000313" key="3">
    <source>
        <dbReference type="EMBL" id="CAG9809415.1"/>
    </source>
</evidence>
<dbReference type="InterPro" id="IPR003172">
    <property type="entry name" value="ML_dom"/>
</dbReference>
<evidence type="ECO:0000259" key="2">
    <source>
        <dbReference type="Pfam" id="PF02221"/>
    </source>
</evidence>
<keyword evidence="4" id="KW-1185">Reference proteome</keyword>
<protein>
    <recommendedName>
        <fullName evidence="2">MD-2-related lipid-recognition domain-containing protein</fullName>
    </recommendedName>
</protein>
<evidence type="ECO:0000313" key="4">
    <source>
        <dbReference type="Proteomes" id="UP001153620"/>
    </source>
</evidence>
<gene>
    <name evidence="3" type="ORF">CHIRRI_LOCUS12241</name>
</gene>
<keyword evidence="1" id="KW-0732">Signal</keyword>
<feature type="chain" id="PRO_5040248688" description="MD-2-related lipid-recognition domain-containing protein" evidence="1">
    <location>
        <begin position="18"/>
        <end position="157"/>
    </location>
</feature>
<proteinExistence type="predicted"/>
<dbReference type="EMBL" id="OU895879">
    <property type="protein sequence ID" value="CAG9809415.1"/>
    <property type="molecule type" value="Genomic_DNA"/>
</dbReference>
<dbReference type="Pfam" id="PF02221">
    <property type="entry name" value="E1_DerP2_DerF2"/>
    <property type="match status" value="1"/>
</dbReference>
<dbReference type="Gene3D" id="2.60.40.770">
    <property type="match status" value="1"/>
</dbReference>